<dbReference type="EMBL" id="FNHE01000006">
    <property type="protein sequence ID" value="SDM51452.1"/>
    <property type="molecule type" value="Genomic_DNA"/>
</dbReference>
<feature type="region of interest" description="Disordered" evidence="1">
    <location>
        <begin position="1"/>
        <end position="39"/>
    </location>
</feature>
<protein>
    <submittedName>
        <fullName evidence="2">Uncharacterized protein</fullName>
    </submittedName>
</protein>
<accession>A0A1G9TUV7</accession>
<reference evidence="3" key="1">
    <citation type="submission" date="2016-10" db="EMBL/GenBank/DDBJ databases">
        <authorList>
            <person name="Varghese N."/>
            <person name="Submissions S."/>
        </authorList>
    </citation>
    <scope>NUCLEOTIDE SEQUENCE [LARGE SCALE GENOMIC DNA]</scope>
    <source>
        <strain evidence="3">DSM 45419</strain>
    </source>
</reference>
<gene>
    <name evidence="2" type="ORF">SAMN05660642_02657</name>
</gene>
<feature type="compositionally biased region" description="Basic and acidic residues" evidence="1">
    <location>
        <begin position="19"/>
        <end position="28"/>
    </location>
</feature>
<keyword evidence="3" id="KW-1185">Reference proteome</keyword>
<proteinExistence type="predicted"/>
<dbReference type="AlphaFoldDB" id="A0A1G9TUV7"/>
<organism evidence="2 3">
    <name type="scientific">Geodermatophilus siccatus</name>
    <dbReference type="NCBI Taxonomy" id="1137991"/>
    <lineage>
        <taxon>Bacteria</taxon>
        <taxon>Bacillati</taxon>
        <taxon>Actinomycetota</taxon>
        <taxon>Actinomycetes</taxon>
        <taxon>Geodermatophilales</taxon>
        <taxon>Geodermatophilaceae</taxon>
        <taxon>Geodermatophilus</taxon>
    </lineage>
</organism>
<evidence type="ECO:0000256" key="1">
    <source>
        <dbReference type="SAM" id="MobiDB-lite"/>
    </source>
</evidence>
<evidence type="ECO:0000313" key="3">
    <source>
        <dbReference type="Proteomes" id="UP000198680"/>
    </source>
</evidence>
<name>A0A1G9TUV7_9ACTN</name>
<dbReference type="STRING" id="1137991.SAMN05660642_02657"/>
<evidence type="ECO:0000313" key="2">
    <source>
        <dbReference type="EMBL" id="SDM51452.1"/>
    </source>
</evidence>
<sequence>MTETAGPVPRAPSAPTLDRVSEEVRELSEDQTGADAGTQDAVLLFVGGPLDGRVEIREARHGEPLPTITHVHLHGGPKVVHRYDLTPLGPQAGVYHLRPRQAVRDQVRDESVAD</sequence>
<dbReference type="Proteomes" id="UP000198680">
    <property type="component" value="Unassembled WGS sequence"/>
</dbReference>